<sequence length="192" mass="23345">EVFYLDRRRDRANITVQYTTGIPRYGTKFCNQRPLGSRITKSSRKQRIIRYFHQKTEDTENRLPDNFVTVDNRLEQLNITVREQPQSFEAWKELIDYQLYLFKTNGQQDKLTALYNKQLAIVDRALEVNSNRLQYRLLKLNIRTYSHLFDHEILLNEWKILIKDCQKSRDNRTINETWFSYIQFLLNRIEVF</sequence>
<gene>
    <name evidence="4" type="ORF">KXQ929_LOCUS47998</name>
</gene>
<dbReference type="EMBL" id="CAJOBB010018158">
    <property type="protein sequence ID" value="CAF4346174.1"/>
    <property type="molecule type" value="Genomic_DNA"/>
</dbReference>
<evidence type="ECO:0000256" key="3">
    <source>
        <dbReference type="ARBA" id="ARBA00023242"/>
    </source>
</evidence>
<accession>A0A820KXA6</accession>
<organism evidence="4 5">
    <name type="scientific">Adineta steineri</name>
    <dbReference type="NCBI Taxonomy" id="433720"/>
    <lineage>
        <taxon>Eukaryota</taxon>
        <taxon>Metazoa</taxon>
        <taxon>Spiralia</taxon>
        <taxon>Gnathifera</taxon>
        <taxon>Rotifera</taxon>
        <taxon>Eurotatoria</taxon>
        <taxon>Bdelloidea</taxon>
        <taxon>Adinetida</taxon>
        <taxon>Adinetidae</taxon>
        <taxon>Adineta</taxon>
    </lineage>
</organism>
<protein>
    <submittedName>
        <fullName evidence="4">Uncharacterized protein</fullName>
    </submittedName>
</protein>
<evidence type="ECO:0000313" key="5">
    <source>
        <dbReference type="Proteomes" id="UP000663868"/>
    </source>
</evidence>
<feature type="non-terminal residue" evidence="4">
    <location>
        <position position="1"/>
    </location>
</feature>
<comment type="caution">
    <text evidence="4">The sequence shown here is derived from an EMBL/GenBank/DDBJ whole genome shotgun (WGS) entry which is preliminary data.</text>
</comment>
<evidence type="ECO:0000313" key="4">
    <source>
        <dbReference type="EMBL" id="CAF4346174.1"/>
    </source>
</evidence>
<proteinExistence type="inferred from homology"/>
<dbReference type="PANTHER" id="PTHR13471">
    <property type="entry name" value="TETRATRICOPEPTIDE-LIKE HELICAL"/>
    <property type="match status" value="1"/>
</dbReference>
<evidence type="ECO:0000256" key="2">
    <source>
        <dbReference type="ARBA" id="ARBA00009265"/>
    </source>
</evidence>
<dbReference type="Proteomes" id="UP000663868">
    <property type="component" value="Unassembled WGS sequence"/>
</dbReference>
<comment type="similarity">
    <text evidence="2">Belongs to the NRDE2 family.</text>
</comment>
<dbReference type="Pfam" id="PF08424">
    <property type="entry name" value="NRDE-2"/>
    <property type="match status" value="1"/>
</dbReference>
<feature type="non-terminal residue" evidence="4">
    <location>
        <position position="192"/>
    </location>
</feature>
<dbReference type="AlphaFoldDB" id="A0A820KXA6"/>
<dbReference type="PANTHER" id="PTHR13471:SF0">
    <property type="entry name" value="NUCLEAR EXOSOME REGULATOR NRDE2"/>
    <property type="match status" value="1"/>
</dbReference>
<dbReference type="InterPro" id="IPR013633">
    <property type="entry name" value="NRDE-2"/>
</dbReference>
<reference evidence="4" key="1">
    <citation type="submission" date="2021-02" db="EMBL/GenBank/DDBJ databases">
        <authorList>
            <person name="Nowell W R."/>
        </authorList>
    </citation>
    <scope>NUCLEOTIDE SEQUENCE</scope>
</reference>
<dbReference type="GO" id="GO:0031048">
    <property type="term" value="P:regulatory ncRNA-mediated heterochromatin formation"/>
    <property type="evidence" value="ECO:0007669"/>
    <property type="project" value="TreeGrafter"/>
</dbReference>
<comment type="subcellular location">
    <subcellularLocation>
        <location evidence="1">Nucleus</location>
    </subcellularLocation>
</comment>
<dbReference type="GO" id="GO:0071013">
    <property type="term" value="C:catalytic step 2 spliceosome"/>
    <property type="evidence" value="ECO:0007669"/>
    <property type="project" value="TreeGrafter"/>
</dbReference>
<evidence type="ECO:0000256" key="1">
    <source>
        <dbReference type="ARBA" id="ARBA00004123"/>
    </source>
</evidence>
<name>A0A820KXA6_9BILA</name>
<keyword evidence="3" id="KW-0539">Nucleus</keyword>
<dbReference type="GO" id="GO:1902369">
    <property type="term" value="P:negative regulation of RNA catabolic process"/>
    <property type="evidence" value="ECO:0007669"/>
    <property type="project" value="TreeGrafter"/>
</dbReference>